<dbReference type="AlphaFoldDB" id="W2LAE6"/>
<proteinExistence type="predicted"/>
<evidence type="ECO:0000313" key="2">
    <source>
        <dbReference type="EMBL" id="ETM46972.1"/>
    </source>
</evidence>
<dbReference type="Gene3D" id="3.30.870.10">
    <property type="entry name" value="Endonuclease Chain A"/>
    <property type="match status" value="1"/>
</dbReference>
<dbReference type="Proteomes" id="UP000054532">
    <property type="component" value="Unassembled WGS sequence"/>
</dbReference>
<organism evidence="1">
    <name type="scientific">Phytophthora nicotianae</name>
    <name type="common">Potato buckeye rot agent</name>
    <name type="synonym">Phytophthora parasitica</name>
    <dbReference type="NCBI Taxonomy" id="4792"/>
    <lineage>
        <taxon>Eukaryota</taxon>
        <taxon>Sar</taxon>
        <taxon>Stramenopiles</taxon>
        <taxon>Oomycota</taxon>
        <taxon>Peronosporomycetes</taxon>
        <taxon>Peronosporales</taxon>
        <taxon>Peronosporaceae</taxon>
        <taxon>Phytophthora</taxon>
    </lineage>
</organism>
<dbReference type="EMBL" id="KI679534">
    <property type="protein sequence ID" value="ETL93734.1"/>
    <property type="molecule type" value="Genomic_DNA"/>
</dbReference>
<gene>
    <name evidence="2" type="ORF">L914_08236</name>
    <name evidence="1" type="ORF">L917_08176</name>
</gene>
<dbReference type="Proteomes" id="UP000054423">
    <property type="component" value="Unassembled WGS sequence"/>
</dbReference>
<protein>
    <submittedName>
        <fullName evidence="1">Uncharacterized protein</fullName>
    </submittedName>
</protein>
<accession>W2LAE6</accession>
<dbReference type="OrthoDB" id="5205528at2759"/>
<evidence type="ECO:0000313" key="1">
    <source>
        <dbReference type="EMBL" id="ETL93734.1"/>
    </source>
</evidence>
<reference evidence="1" key="1">
    <citation type="submission" date="2013-11" db="EMBL/GenBank/DDBJ databases">
        <title>The Genome Sequence of Phytophthora parasitica CHvinca01.</title>
        <authorList>
            <consortium name="The Broad Institute Genomics Platform"/>
            <person name="Russ C."/>
            <person name="Tyler B."/>
            <person name="Panabieres F."/>
            <person name="Shan W."/>
            <person name="Tripathy S."/>
            <person name="Grunwald N."/>
            <person name="Machado M."/>
            <person name="Johnson C.S."/>
            <person name="Arredondo F."/>
            <person name="Hong C."/>
            <person name="Coffey M."/>
            <person name="Young S.K."/>
            <person name="Zeng Q."/>
            <person name="Gargeya S."/>
            <person name="Fitzgerald M."/>
            <person name="Abouelleil A."/>
            <person name="Alvarado L."/>
            <person name="Chapman S.B."/>
            <person name="Gainer-Dewar J."/>
            <person name="Goldberg J."/>
            <person name="Griggs A."/>
            <person name="Gujja S."/>
            <person name="Hansen M."/>
            <person name="Howarth C."/>
            <person name="Imamovic A."/>
            <person name="Ireland A."/>
            <person name="Larimer J."/>
            <person name="McCowan C."/>
            <person name="Murphy C."/>
            <person name="Pearson M."/>
            <person name="Poon T.W."/>
            <person name="Priest M."/>
            <person name="Roberts A."/>
            <person name="Saif S."/>
            <person name="Shea T."/>
            <person name="Sykes S."/>
            <person name="Wortman J."/>
            <person name="Nusbaum C."/>
            <person name="Birren B."/>
        </authorList>
    </citation>
    <scope>NUCLEOTIDE SEQUENCE [LARGE SCALE GENOMIC DNA]</scope>
    <source>
        <strain evidence="1">CHvinca01</strain>
    </source>
</reference>
<name>W2LAE6_PHYNI</name>
<sequence>MWYEISNKIIAKEIVAAKERGVEVNICLSKAMLDHAAASKIYYWFTACKNETKTISCGDGKMLSFSLALVPAVV</sequence>
<dbReference type="EMBL" id="KI692751">
    <property type="protein sequence ID" value="ETM46972.1"/>
    <property type="molecule type" value="Genomic_DNA"/>
</dbReference>
<reference evidence="2" key="2">
    <citation type="submission" date="2013-11" db="EMBL/GenBank/DDBJ databases">
        <title>The Genome Sequence of Phytophthora parasitica IAC_01/95.</title>
        <authorList>
            <consortium name="The Broad Institute Genomics Platform"/>
            <person name="Russ C."/>
            <person name="Tyler B."/>
            <person name="Panabieres F."/>
            <person name="Shan W."/>
            <person name="Tripathy S."/>
            <person name="Grunwald N."/>
            <person name="Machado M."/>
            <person name="Johnson C.S."/>
            <person name="Arredondo F."/>
            <person name="Hong C."/>
            <person name="Coffey M."/>
            <person name="Young S.K."/>
            <person name="Zeng Q."/>
            <person name="Gargeya S."/>
            <person name="Fitzgerald M."/>
            <person name="Abouelleil A."/>
            <person name="Alvarado L."/>
            <person name="Chapman S.B."/>
            <person name="Gainer-Dewar J."/>
            <person name="Goldberg J."/>
            <person name="Griggs A."/>
            <person name="Gujja S."/>
            <person name="Hansen M."/>
            <person name="Howarth C."/>
            <person name="Imamovic A."/>
            <person name="Ireland A."/>
            <person name="Larimer J."/>
            <person name="McCowan C."/>
            <person name="Murphy C."/>
            <person name="Pearson M."/>
            <person name="Poon T.W."/>
            <person name="Priest M."/>
            <person name="Roberts A."/>
            <person name="Saif S."/>
            <person name="Shea T."/>
            <person name="Sykes S."/>
            <person name="Wortman J."/>
            <person name="Nusbaum C."/>
            <person name="Birren B."/>
        </authorList>
    </citation>
    <scope>NUCLEOTIDE SEQUENCE [LARGE SCALE GENOMIC DNA]</scope>
    <source>
        <strain evidence="2">IAC_01/95</strain>
    </source>
</reference>